<keyword evidence="1" id="KW-0067">ATP-binding</keyword>
<dbReference type="InterPro" id="IPR011604">
    <property type="entry name" value="PDDEXK-like_dom_sf"/>
</dbReference>
<reference evidence="2" key="1">
    <citation type="submission" date="2017-11" db="EMBL/GenBank/DDBJ databases">
        <authorList>
            <person name="Han C.G."/>
        </authorList>
    </citation>
    <scope>NUCLEOTIDE SEQUENCE [LARGE SCALE GENOMIC DNA]</scope>
</reference>
<accession>A0A2H5BLE4</accession>
<dbReference type="EMBL" id="MG593801">
    <property type="protein sequence ID" value="AUG87158.1"/>
    <property type="molecule type" value="Genomic_DNA"/>
</dbReference>
<keyword evidence="1" id="KW-0547">Nucleotide-binding</keyword>
<evidence type="ECO:0000313" key="2">
    <source>
        <dbReference type="Proteomes" id="UP000241131"/>
    </source>
</evidence>
<dbReference type="GO" id="GO:0004386">
    <property type="term" value="F:helicase activity"/>
    <property type="evidence" value="ECO:0007669"/>
    <property type="project" value="UniProtKB-KW"/>
</dbReference>
<proteinExistence type="predicted"/>
<organism evidence="1 2">
    <name type="scientific">Streptomyces phage Attoomi</name>
    <dbReference type="NCBI Taxonomy" id="2059881"/>
    <lineage>
        <taxon>Viruses</taxon>
        <taxon>Duplodnaviria</taxon>
        <taxon>Heunggongvirae</taxon>
        <taxon>Uroviricota</taxon>
        <taxon>Caudoviricetes</taxon>
        <taxon>Attoomivirus</taxon>
        <taxon>Attoomivirus attoomi</taxon>
    </lineage>
</organism>
<gene>
    <name evidence="1" type="ORF">SEA_ATTOOMI_26</name>
</gene>
<dbReference type="PANTHER" id="PTHR31340:SF3">
    <property type="entry name" value="MITOCHONDRIAL GENOME MAINTENANCE EXONUCLEASE 1"/>
    <property type="match status" value="1"/>
</dbReference>
<evidence type="ECO:0000313" key="1">
    <source>
        <dbReference type="EMBL" id="AUG87158.1"/>
    </source>
</evidence>
<dbReference type="Gene3D" id="3.90.320.10">
    <property type="match status" value="1"/>
</dbReference>
<sequence>MAALNTFKRGDSRFYVDPESGEKAPGVTSILSMLPKGFLPYWYAKVVAEAAVENIGPLVGLAMNDKSGAVDYLKNAPRRFTKTAADIGSDAHDVFERLARGENVTRVHPDIRPFADHFREFLETVQPEFLFLEDAVWSDEHNYAGSFDAIARIGGEVVMIDWKTTRSGVHEEVALQLSAYGNADRIVRADTGESVPVPHIDAAAVLHVRPEGWKLVPVRYAPELFQMFLTLRRVFDWEREMKKGVIGRPVASGGELVTGTQRRA</sequence>
<dbReference type="PANTHER" id="PTHR31340">
    <property type="entry name" value="MITOCHONDRIAL GENOME MAINTENANCE EXONUCLEASE 1"/>
    <property type="match status" value="1"/>
</dbReference>
<keyword evidence="1" id="KW-0378">Hydrolase</keyword>
<protein>
    <submittedName>
        <fullName evidence="1">DNA helicase</fullName>
    </submittedName>
</protein>
<name>A0A2H5BLE4_9CAUD</name>
<keyword evidence="1" id="KW-0347">Helicase</keyword>
<dbReference type="Proteomes" id="UP000241131">
    <property type="component" value="Segment"/>
</dbReference>
<keyword evidence="2" id="KW-1185">Reference proteome</keyword>
<dbReference type="GO" id="GO:0008297">
    <property type="term" value="F:single-stranded DNA exodeoxyribonuclease activity"/>
    <property type="evidence" value="ECO:0007669"/>
    <property type="project" value="TreeGrafter"/>
</dbReference>